<keyword evidence="8 10" id="KW-1133">Transmembrane helix</keyword>
<dbReference type="STRING" id="1348114.OM33_14900"/>
<dbReference type="InterPro" id="IPR005467">
    <property type="entry name" value="His_kinase_dom"/>
</dbReference>
<keyword evidence="6 10" id="KW-0812">Transmembrane</keyword>
<dbReference type="EC" id="2.7.13.3" evidence="3"/>
<dbReference type="PANTHER" id="PTHR45436">
    <property type="entry name" value="SENSOR HISTIDINE KINASE YKOH"/>
    <property type="match status" value="1"/>
</dbReference>
<dbReference type="SUPFAM" id="SSF55874">
    <property type="entry name" value="ATPase domain of HSP90 chaperone/DNA topoisomerase II/histidine kinase"/>
    <property type="match status" value="1"/>
</dbReference>
<dbReference type="CDD" id="cd00082">
    <property type="entry name" value="HisKA"/>
    <property type="match status" value="1"/>
</dbReference>
<reference evidence="12 13" key="1">
    <citation type="submission" date="2014-11" db="EMBL/GenBank/DDBJ databases">
        <title>Complete Genome Sequence of Pseudoalteromonas sp. Strain OCN003 Isolated from Kaneohe Bay, Oahu, Hawaii.</title>
        <authorList>
            <person name="Beurmann S."/>
            <person name="Videau P."/>
            <person name="Ushijima B."/>
            <person name="Smith A.M."/>
            <person name="Aeby G.S."/>
            <person name="Callahan S.M."/>
            <person name="Belcaid M."/>
        </authorList>
    </citation>
    <scope>NUCLEOTIDE SEQUENCE [LARGE SCALE GENOMIC DNA]</scope>
    <source>
        <strain evidence="12 13">OCN003</strain>
    </source>
</reference>
<accession>A0A0A7EIJ1</accession>
<dbReference type="InterPro" id="IPR036097">
    <property type="entry name" value="HisK_dim/P_sf"/>
</dbReference>
<dbReference type="GO" id="GO:0005886">
    <property type="term" value="C:plasma membrane"/>
    <property type="evidence" value="ECO:0007669"/>
    <property type="project" value="TreeGrafter"/>
</dbReference>
<feature type="domain" description="Histidine kinase" evidence="11">
    <location>
        <begin position="260"/>
        <end position="473"/>
    </location>
</feature>
<dbReference type="InterPro" id="IPR004358">
    <property type="entry name" value="Sig_transdc_His_kin-like_C"/>
</dbReference>
<dbReference type="Proteomes" id="UP000030341">
    <property type="component" value="Chromosome 2"/>
</dbReference>
<dbReference type="InterPro" id="IPR003594">
    <property type="entry name" value="HATPase_dom"/>
</dbReference>
<evidence type="ECO:0000256" key="10">
    <source>
        <dbReference type="SAM" id="Phobius"/>
    </source>
</evidence>
<dbReference type="GO" id="GO:0000155">
    <property type="term" value="F:phosphorelay sensor kinase activity"/>
    <property type="evidence" value="ECO:0007669"/>
    <property type="project" value="InterPro"/>
</dbReference>
<keyword evidence="5" id="KW-0808">Transferase</keyword>
<feature type="transmembrane region" description="Helical" evidence="10">
    <location>
        <begin position="178"/>
        <end position="197"/>
    </location>
</feature>
<dbReference type="InterPro" id="IPR003661">
    <property type="entry name" value="HisK_dim/P_dom"/>
</dbReference>
<feature type="transmembrane region" description="Helical" evidence="10">
    <location>
        <begin position="24"/>
        <end position="46"/>
    </location>
</feature>
<dbReference type="CDD" id="cd00075">
    <property type="entry name" value="HATPase"/>
    <property type="match status" value="1"/>
</dbReference>
<dbReference type="AlphaFoldDB" id="A0A0A7EIJ1"/>
<evidence type="ECO:0000256" key="5">
    <source>
        <dbReference type="ARBA" id="ARBA00022679"/>
    </source>
</evidence>
<dbReference type="InterPro" id="IPR036890">
    <property type="entry name" value="HATPase_C_sf"/>
</dbReference>
<dbReference type="eggNOG" id="COG2205">
    <property type="taxonomic scope" value="Bacteria"/>
</dbReference>
<dbReference type="KEGG" id="pseo:OM33_14900"/>
<dbReference type="PRINTS" id="PR00344">
    <property type="entry name" value="BCTRLSENSOR"/>
</dbReference>
<gene>
    <name evidence="12" type="ORF">OM33_14900</name>
</gene>
<evidence type="ECO:0000313" key="12">
    <source>
        <dbReference type="EMBL" id="AIY66449.1"/>
    </source>
</evidence>
<evidence type="ECO:0000256" key="8">
    <source>
        <dbReference type="ARBA" id="ARBA00022989"/>
    </source>
</evidence>
<evidence type="ECO:0000256" key="7">
    <source>
        <dbReference type="ARBA" id="ARBA00022777"/>
    </source>
</evidence>
<dbReference type="Gene3D" id="1.10.287.130">
    <property type="match status" value="1"/>
</dbReference>
<keyword evidence="9 10" id="KW-0472">Membrane</keyword>
<keyword evidence="13" id="KW-1185">Reference proteome</keyword>
<protein>
    <recommendedName>
        <fullName evidence="3">histidine kinase</fullName>
        <ecNumber evidence="3">2.7.13.3</ecNumber>
    </recommendedName>
</protein>
<dbReference type="InterPro" id="IPR050428">
    <property type="entry name" value="TCS_sensor_his_kinase"/>
</dbReference>
<comment type="catalytic activity">
    <reaction evidence="1">
        <text>ATP + protein L-histidine = ADP + protein N-phospho-L-histidine.</text>
        <dbReference type="EC" id="2.7.13.3"/>
    </reaction>
</comment>
<dbReference type="SMART" id="SM00388">
    <property type="entry name" value="HisKA"/>
    <property type="match status" value="1"/>
</dbReference>
<evidence type="ECO:0000256" key="3">
    <source>
        <dbReference type="ARBA" id="ARBA00012438"/>
    </source>
</evidence>
<proteinExistence type="predicted"/>
<dbReference type="EMBL" id="CP009889">
    <property type="protein sequence ID" value="AIY66449.1"/>
    <property type="molecule type" value="Genomic_DNA"/>
</dbReference>
<dbReference type="PANTHER" id="PTHR45436:SF8">
    <property type="entry name" value="HISTIDINE KINASE"/>
    <property type="match status" value="1"/>
</dbReference>
<dbReference type="SMART" id="SM00387">
    <property type="entry name" value="HATPase_c"/>
    <property type="match status" value="1"/>
</dbReference>
<evidence type="ECO:0000259" key="11">
    <source>
        <dbReference type="PROSITE" id="PS50109"/>
    </source>
</evidence>
<organism evidence="12 13">
    <name type="scientific">Pseudoalteromonas piratica</name>
    <dbReference type="NCBI Taxonomy" id="1348114"/>
    <lineage>
        <taxon>Bacteria</taxon>
        <taxon>Pseudomonadati</taxon>
        <taxon>Pseudomonadota</taxon>
        <taxon>Gammaproteobacteria</taxon>
        <taxon>Alteromonadales</taxon>
        <taxon>Pseudoalteromonadaceae</taxon>
        <taxon>Pseudoalteromonas</taxon>
    </lineage>
</organism>
<name>A0A0A7EIJ1_9GAMM</name>
<dbReference type="Gene3D" id="3.30.565.10">
    <property type="entry name" value="Histidine kinase-like ATPase, C-terminal domain"/>
    <property type="match status" value="1"/>
</dbReference>
<evidence type="ECO:0000256" key="6">
    <source>
        <dbReference type="ARBA" id="ARBA00022692"/>
    </source>
</evidence>
<evidence type="ECO:0000256" key="9">
    <source>
        <dbReference type="ARBA" id="ARBA00023136"/>
    </source>
</evidence>
<keyword evidence="4" id="KW-0597">Phosphoprotein</keyword>
<sequence length="473" mass="53638">MNLLKQSEGVVMLFLNKLFNKLSLFSRLFITSLLLLISFIAVLYFYAVKQVSALNTETRNEITTHIDEVHALYKEDGLEAVLDEYELEDTPKFDHQTFLSRLDEHEITFALLSADGELITGAESLTFQNGWHRKRYRFNDEMIQAIGFGKRFDDGTSLILQTPMNHDIYEVRRQTKQAVLLLIVFALVSFPVIYWVARNYLSAQSSQLAKQVFEVSNDPSNQRLEEYKSNHTFYGLGKSINQMLDEMTKVHKQAQTMTVGIAHDLKTPLSRVANRIQMMQQDLDDKAHMLTHIDKANSELQSIVQTFSNLIRLNEIESGKRKAGFKLLNVSDLVLELSESYAPVFEDAGKQLTISVVDGVRCLGDADLLNQLISNLLENALRYSEEQANVWIRLQSQFDGARLQIGDSGPGINSEIAAFVFERFYRADYSRKQPGNGLGLSIVKAICDLHDATITLLPNQAGAVFDIELPIER</sequence>
<evidence type="ECO:0000256" key="2">
    <source>
        <dbReference type="ARBA" id="ARBA00004370"/>
    </source>
</evidence>
<dbReference type="OrthoDB" id="9804645at2"/>
<dbReference type="Pfam" id="PF02518">
    <property type="entry name" value="HATPase_c"/>
    <property type="match status" value="1"/>
</dbReference>
<evidence type="ECO:0000256" key="1">
    <source>
        <dbReference type="ARBA" id="ARBA00000085"/>
    </source>
</evidence>
<comment type="subcellular location">
    <subcellularLocation>
        <location evidence="2">Membrane</location>
    </subcellularLocation>
</comment>
<dbReference type="PROSITE" id="PS50109">
    <property type="entry name" value="HIS_KIN"/>
    <property type="match status" value="1"/>
</dbReference>
<dbReference type="HOGENOM" id="CLU_000445_89_6_6"/>
<dbReference type="SUPFAM" id="SSF47384">
    <property type="entry name" value="Homodimeric domain of signal transducing histidine kinase"/>
    <property type="match status" value="1"/>
</dbReference>
<evidence type="ECO:0000313" key="13">
    <source>
        <dbReference type="Proteomes" id="UP000030341"/>
    </source>
</evidence>
<keyword evidence="7" id="KW-0418">Kinase</keyword>
<evidence type="ECO:0000256" key="4">
    <source>
        <dbReference type="ARBA" id="ARBA00022553"/>
    </source>
</evidence>